<evidence type="ECO:0000313" key="3">
    <source>
        <dbReference type="Proteomes" id="UP000694551"/>
    </source>
</evidence>
<dbReference type="PIRSF" id="PIRSF037475">
    <property type="entry name" value="BLOC-2_complex_Hps5"/>
    <property type="match status" value="1"/>
</dbReference>
<sequence length="194" mass="21652">APQRANTVDAEGNPRPRSHLFTWGYSQLILLLIKLPADFVTKEKMADICKSHGFWPGYLFLCLELDRRIEAFTNIAHLDDLSLLNGEDGAVPETIEEWKFLLHLAQNHSTAFHHDGPQNGSAVSNGSSSCPDCVTVENVALLLAKAIGPNRALPLLQECGLTLELSERFTGVCEILRIAEKRQRCDRFLWSQQA</sequence>
<dbReference type="AlphaFoldDB" id="A0A8D0ERJ5"/>
<evidence type="ECO:0000259" key="1">
    <source>
        <dbReference type="Pfam" id="PF23758"/>
    </source>
</evidence>
<organism evidence="2 3">
    <name type="scientific">Strix occidentalis caurina</name>
    <name type="common">northern spotted owl</name>
    <dbReference type="NCBI Taxonomy" id="311401"/>
    <lineage>
        <taxon>Eukaryota</taxon>
        <taxon>Metazoa</taxon>
        <taxon>Chordata</taxon>
        <taxon>Craniata</taxon>
        <taxon>Vertebrata</taxon>
        <taxon>Euteleostomi</taxon>
        <taxon>Archelosauria</taxon>
        <taxon>Archosauria</taxon>
        <taxon>Dinosauria</taxon>
        <taxon>Saurischia</taxon>
        <taxon>Theropoda</taxon>
        <taxon>Coelurosauria</taxon>
        <taxon>Aves</taxon>
        <taxon>Neognathae</taxon>
        <taxon>Neoaves</taxon>
        <taxon>Telluraves</taxon>
        <taxon>Strigiformes</taxon>
        <taxon>Strigidae</taxon>
        <taxon>Strix</taxon>
    </lineage>
</organism>
<dbReference type="PANTHER" id="PTHR23287">
    <property type="entry name" value="RUBY-EYE2-LIKE PROTEIN"/>
    <property type="match status" value="1"/>
</dbReference>
<keyword evidence="3" id="KW-1185">Reference proteome</keyword>
<dbReference type="InterPro" id="IPR035431">
    <property type="entry name" value="HPS5"/>
</dbReference>
<dbReference type="GO" id="GO:0048066">
    <property type="term" value="P:developmental pigmentation"/>
    <property type="evidence" value="ECO:0007669"/>
    <property type="project" value="TreeGrafter"/>
</dbReference>
<accession>A0A8D0ERJ5</accession>
<reference evidence="2" key="1">
    <citation type="submission" date="2025-08" db="UniProtKB">
        <authorList>
            <consortium name="Ensembl"/>
        </authorList>
    </citation>
    <scope>IDENTIFICATION</scope>
</reference>
<feature type="domain" description="HPS5 TPR" evidence="1">
    <location>
        <begin position="1"/>
        <end position="174"/>
    </location>
</feature>
<dbReference type="Ensembl" id="ENSSOCT00000004727.1">
    <property type="protein sequence ID" value="ENSSOCP00000004591.1"/>
    <property type="gene ID" value="ENSSOCG00000003551.1"/>
</dbReference>
<dbReference type="Proteomes" id="UP000694551">
    <property type="component" value="Unplaced"/>
</dbReference>
<name>A0A8D0ERJ5_STROC</name>
<dbReference type="PANTHER" id="PTHR23287:SF18">
    <property type="entry name" value="BLOC-2 COMPLEX MEMBER HPS5"/>
    <property type="match status" value="1"/>
</dbReference>
<reference evidence="2" key="2">
    <citation type="submission" date="2025-09" db="UniProtKB">
        <authorList>
            <consortium name="Ensembl"/>
        </authorList>
    </citation>
    <scope>IDENTIFICATION</scope>
</reference>
<dbReference type="GO" id="GO:0005737">
    <property type="term" value="C:cytoplasm"/>
    <property type="evidence" value="ECO:0007669"/>
    <property type="project" value="TreeGrafter"/>
</dbReference>
<dbReference type="InterPro" id="IPR056445">
    <property type="entry name" value="TPR_HPS5"/>
</dbReference>
<proteinExistence type="predicted"/>
<protein>
    <recommendedName>
        <fullName evidence="1">HPS5 TPR domain-containing protein</fullName>
    </recommendedName>
</protein>
<dbReference type="Pfam" id="PF23758">
    <property type="entry name" value="TPR_HPS5"/>
    <property type="match status" value="1"/>
</dbReference>
<evidence type="ECO:0000313" key="2">
    <source>
        <dbReference type="Ensembl" id="ENSSOCP00000004591.1"/>
    </source>
</evidence>